<name>A0A143BHV8_9BACT</name>
<dbReference type="PANTHER" id="PTHR43304:SF1">
    <property type="entry name" value="PAC DOMAIN-CONTAINING PROTEIN"/>
    <property type="match status" value="1"/>
</dbReference>
<proteinExistence type="predicted"/>
<evidence type="ECO:0000313" key="9">
    <source>
        <dbReference type="EMBL" id="AMW04040.1"/>
    </source>
</evidence>
<keyword evidence="5" id="KW-0418">Kinase</keyword>
<dbReference type="CDD" id="cd00082">
    <property type="entry name" value="HisKA"/>
    <property type="match status" value="1"/>
</dbReference>
<dbReference type="PROSITE" id="PS50113">
    <property type="entry name" value="PAC"/>
    <property type="match status" value="2"/>
</dbReference>
<feature type="domain" description="PAS" evidence="7">
    <location>
        <begin position="8"/>
        <end position="78"/>
    </location>
</feature>
<dbReference type="SUPFAM" id="SSF55874">
    <property type="entry name" value="ATPase domain of HSP90 chaperone/DNA topoisomerase II/histidine kinase"/>
    <property type="match status" value="1"/>
</dbReference>
<dbReference type="InterPro" id="IPR036097">
    <property type="entry name" value="HisK_dim/P_sf"/>
</dbReference>
<evidence type="ECO:0000256" key="1">
    <source>
        <dbReference type="ARBA" id="ARBA00000085"/>
    </source>
</evidence>
<dbReference type="RefSeq" id="WP_026849328.1">
    <property type="nucleotide sequence ID" value="NZ_CP011454.1"/>
</dbReference>
<dbReference type="InterPro" id="IPR003661">
    <property type="entry name" value="HisK_dim/P_dom"/>
</dbReference>
<sequence length="769" mass="86899">MTPLPSQADLDFRRIAELVPNLVWTCRGDGSCDYLSPQWVAYTGRPAAEQLGFGWLDAIHPDDRQHTNDAWQAAVAPRSDLDIDFRIRRYDGAYRWFATRAVPEVLEDGTIARWYGISTDTQDLRDQEAALQGLHRDLDQRVADRTADLMRARVQLEMAQYITNTGSWSLDLRTQRLQWSDEMFRLFGLPVSDAVPSFGDVQAHFQTDSWRRFDAGLARAINDGIAFEIEVELASTERGRRFAIARCNPAQTEKGRSARLFGTFQDVSELVRARHERDVALERTALATQFAGIGVWDWWVDDDTLTWNDEMHRLFDLPQECTPSYEVWRNAMLPEDRAEAERSLQETIAGTKDFLSTYRVRQRDGSQRIIRATAKLNGDSGDRSRRIIGICVDVTAEVLAEQAGASRLAKLRDFIRNAPAAIAMLDANITYIEASRRWTELYALPEGSLVGRHHYDVFPEIPERWKQIHQQVLSGTVCSHPEDPFVRESGEIQYIAWEARPWYDDEGRVGGMMFFNQDVTDSVTLRQQLEHQSRELQRSNDDLQQFAYAASHDLQEPLRAVAGFAQILGRRYTGRLDDDADVIIRHMTEGATRMRTLIDDLLTFSRVGSGTANVATVPLRLVVEDALANIAHSVSETGAIIEVADLPAVDADRTLMIQLFQNLIGNSLKYAGRAAPRVTISSLTHADRVEVRVRDWGIGVPPAAAERVFQIFQRLHTRDEYAGTGVGLALCRRIVERHGGSIWLTQPEDGAGCIVHFTLPVTRGHDAER</sequence>
<dbReference type="InterPro" id="IPR035965">
    <property type="entry name" value="PAS-like_dom_sf"/>
</dbReference>
<dbReference type="Proteomes" id="UP000076404">
    <property type="component" value="Chromosome"/>
</dbReference>
<dbReference type="FunFam" id="3.30.450.20:FF:000099">
    <property type="entry name" value="Sensory box sensor histidine kinase"/>
    <property type="match status" value="1"/>
</dbReference>
<dbReference type="EC" id="2.7.13.3" evidence="2"/>
<organism evidence="9 10">
    <name type="scientific">Gemmatimonas phototrophica</name>
    <dbReference type="NCBI Taxonomy" id="1379270"/>
    <lineage>
        <taxon>Bacteria</taxon>
        <taxon>Pseudomonadati</taxon>
        <taxon>Gemmatimonadota</taxon>
        <taxon>Gemmatimonadia</taxon>
        <taxon>Gemmatimonadales</taxon>
        <taxon>Gemmatimonadaceae</taxon>
        <taxon>Gemmatimonas</taxon>
    </lineage>
</organism>
<keyword evidence="4" id="KW-0808">Transferase</keyword>
<dbReference type="PRINTS" id="PR00344">
    <property type="entry name" value="BCTRLSENSOR"/>
</dbReference>
<feature type="domain" description="PAC" evidence="8">
    <location>
        <begin position="81"/>
        <end position="133"/>
    </location>
</feature>
<dbReference type="InterPro" id="IPR001610">
    <property type="entry name" value="PAC"/>
</dbReference>
<evidence type="ECO:0000256" key="5">
    <source>
        <dbReference type="ARBA" id="ARBA00022777"/>
    </source>
</evidence>
<dbReference type="InterPro" id="IPR000014">
    <property type="entry name" value="PAS"/>
</dbReference>
<dbReference type="SUPFAM" id="SSF55785">
    <property type="entry name" value="PYP-like sensor domain (PAS domain)"/>
    <property type="match status" value="4"/>
</dbReference>
<dbReference type="PANTHER" id="PTHR43304">
    <property type="entry name" value="PHYTOCHROME-LIKE PROTEIN CPH1"/>
    <property type="match status" value="1"/>
</dbReference>
<evidence type="ECO:0000313" key="10">
    <source>
        <dbReference type="Proteomes" id="UP000076404"/>
    </source>
</evidence>
<reference evidence="9 10" key="1">
    <citation type="journal article" date="2014" name="Proc. Natl. Acad. Sci. U.S.A.">
        <title>Functional type 2 photosynthetic reaction centers found in the rare bacterial phylum Gemmatimonadetes.</title>
        <authorList>
            <person name="Zeng Y."/>
            <person name="Feng F."/>
            <person name="Medova H."/>
            <person name="Dean J."/>
            <person name="Koblizek M."/>
        </authorList>
    </citation>
    <scope>NUCLEOTIDE SEQUENCE [LARGE SCALE GENOMIC DNA]</scope>
    <source>
        <strain evidence="9 10">AP64</strain>
    </source>
</reference>
<keyword evidence="3" id="KW-0597">Phosphoprotein</keyword>
<dbReference type="Gene3D" id="3.30.450.20">
    <property type="entry name" value="PAS domain"/>
    <property type="match status" value="4"/>
</dbReference>
<dbReference type="eggNOG" id="COG2203">
    <property type="taxonomic scope" value="Bacteria"/>
</dbReference>
<dbReference type="InterPro" id="IPR004358">
    <property type="entry name" value="Sig_transdc_His_kin-like_C"/>
</dbReference>
<dbReference type="SMART" id="SM00387">
    <property type="entry name" value="HATPase_c"/>
    <property type="match status" value="1"/>
</dbReference>
<dbReference type="GO" id="GO:0000155">
    <property type="term" value="F:phosphorelay sensor kinase activity"/>
    <property type="evidence" value="ECO:0007669"/>
    <property type="project" value="InterPro"/>
</dbReference>
<evidence type="ECO:0000256" key="4">
    <source>
        <dbReference type="ARBA" id="ARBA00022679"/>
    </source>
</evidence>
<gene>
    <name evidence="9" type="ORF">GEMMAAP_02680</name>
</gene>
<feature type="domain" description="Histidine kinase" evidence="6">
    <location>
        <begin position="549"/>
        <end position="763"/>
    </location>
</feature>
<dbReference type="Gene3D" id="1.10.287.130">
    <property type="match status" value="1"/>
</dbReference>
<dbReference type="Gene3D" id="3.30.565.10">
    <property type="entry name" value="Histidine kinase-like ATPase, C-terminal domain"/>
    <property type="match status" value="1"/>
</dbReference>
<dbReference type="Pfam" id="PF08447">
    <property type="entry name" value="PAS_3"/>
    <property type="match status" value="2"/>
</dbReference>
<dbReference type="InterPro" id="IPR005467">
    <property type="entry name" value="His_kinase_dom"/>
</dbReference>
<dbReference type="Pfam" id="PF08448">
    <property type="entry name" value="PAS_4"/>
    <property type="match status" value="1"/>
</dbReference>
<dbReference type="eggNOG" id="COG4251">
    <property type="taxonomic scope" value="Bacteria"/>
</dbReference>
<protein>
    <recommendedName>
        <fullName evidence="2">histidine kinase</fullName>
        <ecNumber evidence="2">2.7.13.3</ecNumber>
    </recommendedName>
</protein>
<evidence type="ECO:0000256" key="3">
    <source>
        <dbReference type="ARBA" id="ARBA00022553"/>
    </source>
</evidence>
<dbReference type="AlphaFoldDB" id="A0A143BHV8"/>
<accession>A0A143BHV8</accession>
<dbReference type="EMBL" id="CP011454">
    <property type="protein sequence ID" value="AMW04040.1"/>
    <property type="molecule type" value="Genomic_DNA"/>
</dbReference>
<dbReference type="Pfam" id="PF02518">
    <property type="entry name" value="HATPase_c"/>
    <property type="match status" value="1"/>
</dbReference>
<evidence type="ECO:0000259" key="6">
    <source>
        <dbReference type="PROSITE" id="PS50109"/>
    </source>
</evidence>
<dbReference type="InterPro" id="IPR013655">
    <property type="entry name" value="PAS_fold_3"/>
</dbReference>
<comment type="catalytic activity">
    <reaction evidence="1">
        <text>ATP + protein L-histidine = ADP + protein N-phospho-L-histidine.</text>
        <dbReference type="EC" id="2.7.13.3"/>
    </reaction>
</comment>
<dbReference type="NCBIfam" id="TIGR00229">
    <property type="entry name" value="sensory_box"/>
    <property type="match status" value="2"/>
</dbReference>
<dbReference type="InterPro" id="IPR000700">
    <property type="entry name" value="PAS-assoc_C"/>
</dbReference>
<feature type="domain" description="PAC" evidence="8">
    <location>
        <begin position="479"/>
        <end position="531"/>
    </location>
</feature>
<reference evidence="9 10" key="2">
    <citation type="journal article" date="2016" name="Environ. Microbiol. Rep.">
        <title>Metagenomic evidence for the presence of phototrophic Gemmatimonadetes bacteria in diverse environments.</title>
        <authorList>
            <person name="Zeng Y."/>
            <person name="Baumbach J."/>
            <person name="Barbosa E.G."/>
            <person name="Azevedo V."/>
            <person name="Zhang C."/>
            <person name="Koblizek M."/>
        </authorList>
    </citation>
    <scope>NUCLEOTIDE SEQUENCE [LARGE SCALE GENOMIC DNA]</scope>
    <source>
        <strain evidence="9 10">AP64</strain>
    </source>
</reference>
<dbReference type="PROSITE" id="PS50112">
    <property type="entry name" value="PAS"/>
    <property type="match status" value="1"/>
</dbReference>
<dbReference type="SMART" id="SM00388">
    <property type="entry name" value="HisKA"/>
    <property type="match status" value="1"/>
</dbReference>
<dbReference type="InterPro" id="IPR036890">
    <property type="entry name" value="HATPase_C_sf"/>
</dbReference>
<dbReference type="InterPro" id="IPR003594">
    <property type="entry name" value="HATPase_dom"/>
</dbReference>
<dbReference type="Pfam" id="PF00512">
    <property type="entry name" value="HisKA"/>
    <property type="match status" value="1"/>
</dbReference>
<evidence type="ECO:0000256" key="2">
    <source>
        <dbReference type="ARBA" id="ARBA00012438"/>
    </source>
</evidence>
<dbReference type="CDD" id="cd00130">
    <property type="entry name" value="PAS"/>
    <property type="match status" value="2"/>
</dbReference>
<dbReference type="SUPFAM" id="SSF47384">
    <property type="entry name" value="Homodimeric domain of signal transducing histidine kinase"/>
    <property type="match status" value="1"/>
</dbReference>
<keyword evidence="10" id="KW-1185">Reference proteome</keyword>
<evidence type="ECO:0000259" key="7">
    <source>
        <dbReference type="PROSITE" id="PS50112"/>
    </source>
</evidence>
<dbReference type="STRING" id="1379270.GEMMAAP_02680"/>
<dbReference type="InterPro" id="IPR013656">
    <property type="entry name" value="PAS_4"/>
</dbReference>
<dbReference type="PROSITE" id="PS50109">
    <property type="entry name" value="HIS_KIN"/>
    <property type="match status" value="1"/>
</dbReference>
<dbReference type="KEGG" id="gph:GEMMAAP_02680"/>
<dbReference type="SMART" id="SM00086">
    <property type="entry name" value="PAC"/>
    <property type="match status" value="4"/>
</dbReference>
<evidence type="ECO:0000259" key="8">
    <source>
        <dbReference type="PROSITE" id="PS50113"/>
    </source>
</evidence>
<dbReference type="InterPro" id="IPR052162">
    <property type="entry name" value="Sensor_kinase/Photoreceptor"/>
</dbReference>
<dbReference type="SMART" id="SM00091">
    <property type="entry name" value="PAS"/>
    <property type="match status" value="4"/>
</dbReference>